<dbReference type="AlphaFoldDB" id="A0A1M4SKX5"/>
<keyword evidence="5" id="KW-0804">Transcription</keyword>
<dbReference type="GO" id="GO:0006355">
    <property type="term" value="P:regulation of DNA-templated transcription"/>
    <property type="evidence" value="ECO:0007669"/>
    <property type="project" value="InterPro"/>
</dbReference>
<reference evidence="7 8" key="1">
    <citation type="submission" date="2016-11" db="EMBL/GenBank/DDBJ databases">
        <authorList>
            <person name="Jaros S."/>
            <person name="Januszkiewicz K."/>
            <person name="Wedrychowicz H."/>
        </authorList>
    </citation>
    <scope>NUCLEOTIDE SEQUENCE [LARGE SCALE GENOMIC DNA]</scope>
    <source>
        <strain evidence="7 8">DSM 44666</strain>
    </source>
</reference>
<dbReference type="FunFam" id="3.40.50.300:FF:000006">
    <property type="entry name" value="DNA-binding transcriptional regulator NtrC"/>
    <property type="match status" value="1"/>
</dbReference>
<evidence type="ECO:0000259" key="6">
    <source>
        <dbReference type="PROSITE" id="PS50045"/>
    </source>
</evidence>
<dbReference type="InterPro" id="IPR025944">
    <property type="entry name" value="Sigma_54_int_dom_CS"/>
</dbReference>
<dbReference type="InterPro" id="IPR009057">
    <property type="entry name" value="Homeodomain-like_sf"/>
</dbReference>
<dbReference type="Pfam" id="PF25601">
    <property type="entry name" value="AAA_lid_14"/>
    <property type="match status" value="1"/>
</dbReference>
<evidence type="ECO:0000256" key="3">
    <source>
        <dbReference type="ARBA" id="ARBA00023015"/>
    </source>
</evidence>
<dbReference type="SUPFAM" id="SSF55785">
    <property type="entry name" value="PYP-like sensor domain (PAS domain)"/>
    <property type="match status" value="1"/>
</dbReference>
<dbReference type="Gene3D" id="1.10.8.60">
    <property type="match status" value="1"/>
</dbReference>
<dbReference type="PROSITE" id="PS00676">
    <property type="entry name" value="SIGMA54_INTERACT_2"/>
    <property type="match status" value="1"/>
</dbReference>
<dbReference type="InterPro" id="IPR035965">
    <property type="entry name" value="PAS-like_dom_sf"/>
</dbReference>
<evidence type="ECO:0000256" key="5">
    <source>
        <dbReference type="ARBA" id="ARBA00023163"/>
    </source>
</evidence>
<dbReference type="InterPro" id="IPR025943">
    <property type="entry name" value="Sigma_54_int_dom_ATP-bd_2"/>
</dbReference>
<keyword evidence="8" id="KW-1185">Reference proteome</keyword>
<dbReference type="OrthoDB" id="9771372at2"/>
<evidence type="ECO:0000256" key="4">
    <source>
        <dbReference type="ARBA" id="ARBA00023125"/>
    </source>
</evidence>
<evidence type="ECO:0000313" key="7">
    <source>
        <dbReference type="EMBL" id="SHE32851.1"/>
    </source>
</evidence>
<dbReference type="Gene3D" id="3.30.450.20">
    <property type="entry name" value="PAS domain"/>
    <property type="match status" value="1"/>
</dbReference>
<dbReference type="SUPFAM" id="SSF52540">
    <property type="entry name" value="P-loop containing nucleoside triphosphate hydrolases"/>
    <property type="match status" value="1"/>
</dbReference>
<dbReference type="RefSeq" id="WP_084730842.1">
    <property type="nucleotide sequence ID" value="NZ_FQVL01000001.1"/>
</dbReference>
<dbReference type="InterPro" id="IPR000014">
    <property type="entry name" value="PAS"/>
</dbReference>
<dbReference type="InterPro" id="IPR002197">
    <property type="entry name" value="HTH_Fis"/>
</dbReference>
<feature type="domain" description="Sigma-54 factor interaction" evidence="6">
    <location>
        <begin position="154"/>
        <end position="382"/>
    </location>
</feature>
<dbReference type="GO" id="GO:0043565">
    <property type="term" value="F:sequence-specific DNA binding"/>
    <property type="evidence" value="ECO:0007669"/>
    <property type="project" value="InterPro"/>
</dbReference>
<dbReference type="Pfam" id="PF08448">
    <property type="entry name" value="PAS_4"/>
    <property type="match status" value="1"/>
</dbReference>
<dbReference type="NCBIfam" id="TIGR00229">
    <property type="entry name" value="sensory_box"/>
    <property type="match status" value="1"/>
</dbReference>
<dbReference type="SUPFAM" id="SSF46689">
    <property type="entry name" value="Homeodomain-like"/>
    <property type="match status" value="1"/>
</dbReference>
<protein>
    <submittedName>
        <fullName evidence="7">Arginine utilization regulatory protein</fullName>
    </submittedName>
</protein>
<dbReference type="PANTHER" id="PTHR32071:SF74">
    <property type="entry name" value="TRANSCRIPTIONAL ACTIVATOR ROCR"/>
    <property type="match status" value="1"/>
</dbReference>
<dbReference type="PANTHER" id="PTHR32071">
    <property type="entry name" value="TRANSCRIPTIONAL REGULATORY PROTEIN"/>
    <property type="match status" value="1"/>
</dbReference>
<dbReference type="Proteomes" id="UP000184476">
    <property type="component" value="Unassembled WGS sequence"/>
</dbReference>
<dbReference type="PROSITE" id="PS50045">
    <property type="entry name" value="SIGMA54_INTERACT_4"/>
    <property type="match status" value="1"/>
</dbReference>
<dbReference type="GO" id="GO:0005524">
    <property type="term" value="F:ATP binding"/>
    <property type="evidence" value="ECO:0007669"/>
    <property type="project" value="UniProtKB-KW"/>
</dbReference>
<dbReference type="EMBL" id="FQVL01000001">
    <property type="protein sequence ID" value="SHE32851.1"/>
    <property type="molecule type" value="Genomic_DNA"/>
</dbReference>
<gene>
    <name evidence="7" type="ORF">SAMN05444392_10124</name>
</gene>
<evidence type="ECO:0000313" key="8">
    <source>
        <dbReference type="Proteomes" id="UP000184476"/>
    </source>
</evidence>
<dbReference type="InterPro" id="IPR058031">
    <property type="entry name" value="AAA_lid_NorR"/>
</dbReference>
<dbReference type="Pfam" id="PF02954">
    <property type="entry name" value="HTH_8"/>
    <property type="match status" value="1"/>
</dbReference>
<accession>A0A1M4SKX5</accession>
<dbReference type="InterPro" id="IPR027417">
    <property type="entry name" value="P-loop_NTPase"/>
</dbReference>
<dbReference type="SMART" id="SM00382">
    <property type="entry name" value="AAA"/>
    <property type="match status" value="1"/>
</dbReference>
<dbReference type="PROSITE" id="PS00688">
    <property type="entry name" value="SIGMA54_INTERACT_3"/>
    <property type="match status" value="1"/>
</dbReference>
<dbReference type="PRINTS" id="PR01590">
    <property type="entry name" value="HTHFIS"/>
</dbReference>
<keyword evidence="2" id="KW-0067">ATP-binding</keyword>
<dbReference type="Gene3D" id="1.10.10.60">
    <property type="entry name" value="Homeodomain-like"/>
    <property type="match status" value="1"/>
</dbReference>
<dbReference type="STRING" id="112248.SAMN05444392_10124"/>
<dbReference type="CDD" id="cd00009">
    <property type="entry name" value="AAA"/>
    <property type="match status" value="1"/>
</dbReference>
<evidence type="ECO:0000256" key="1">
    <source>
        <dbReference type="ARBA" id="ARBA00022741"/>
    </source>
</evidence>
<dbReference type="Pfam" id="PF00158">
    <property type="entry name" value="Sigma54_activat"/>
    <property type="match status" value="1"/>
</dbReference>
<keyword evidence="1" id="KW-0547">Nucleotide-binding</keyword>
<dbReference type="InterPro" id="IPR013656">
    <property type="entry name" value="PAS_4"/>
</dbReference>
<dbReference type="InterPro" id="IPR025662">
    <property type="entry name" value="Sigma_54_int_dom_ATP-bd_1"/>
</dbReference>
<organism evidence="7 8">
    <name type="scientific">Seinonella peptonophila</name>
    <dbReference type="NCBI Taxonomy" id="112248"/>
    <lineage>
        <taxon>Bacteria</taxon>
        <taxon>Bacillati</taxon>
        <taxon>Bacillota</taxon>
        <taxon>Bacilli</taxon>
        <taxon>Bacillales</taxon>
        <taxon>Thermoactinomycetaceae</taxon>
        <taxon>Seinonella</taxon>
    </lineage>
</organism>
<name>A0A1M4SKX5_9BACL</name>
<dbReference type="InterPro" id="IPR003593">
    <property type="entry name" value="AAA+_ATPase"/>
</dbReference>
<keyword evidence="4" id="KW-0238">DNA-binding</keyword>
<keyword evidence="3" id="KW-0805">Transcription regulation</keyword>
<proteinExistence type="predicted"/>
<sequence>MIPSNITNEGFWQMLSKVQEAVYAVDTNLRLIYMNSATKTIGFQPDRDLGQSIFTVFPKLNKEKSLIIQVLESGRAVINQRITFINYRGERKTTLTSTYPLIQGNKLVGVFEIFEDVSAIHEYSNKMLLLQQLQNKSVTQPLVDIDNQYSDTMILDHSPAIQNIKEQIPIISKYKSPIFIYGETGTGKELLVQSIHESTLQEKAPFIAQNCAAIPETLLEGILFGTEKGGFTGAENRPGLFELAHKGTLFLDEINSMPLTLQAKLLRVLQEKKVRRIGSQKEISIDVRIVAATNVHPSIILQSGELRSDLYYRLNVIYLELPSLRERKEDIPELVQHFIHKYNKEFHKNILGVSKETLNFFTKYDWPGNIRELQNLIERAMNIAEDGYIQLSDIQTDTLLYFQSKQPTPSSTNQRPKLREAIIDLEIQLIKEELIQQQGNISKAARRLDIPQQTLNNKIQKYQLRSFVYEIKASTQK</sequence>
<evidence type="ECO:0000256" key="2">
    <source>
        <dbReference type="ARBA" id="ARBA00022840"/>
    </source>
</evidence>
<dbReference type="InterPro" id="IPR002078">
    <property type="entry name" value="Sigma_54_int"/>
</dbReference>
<dbReference type="PROSITE" id="PS00675">
    <property type="entry name" value="SIGMA54_INTERACT_1"/>
    <property type="match status" value="1"/>
</dbReference>
<dbReference type="Gene3D" id="3.40.50.300">
    <property type="entry name" value="P-loop containing nucleotide triphosphate hydrolases"/>
    <property type="match status" value="1"/>
</dbReference>